<sequence length="408" mass="46385">MNWKRRSNELLAFKGNKKGSNLPGAGRPTIIPEPQTLMEFMQARRHQERALTCTHMINFLKQHHQAWISTYMARQKPGCGYNNLLSLLQDFCRRHGYTHQLACKAKKVLTELESTRDAFSKEFHGKYGSYDDSSVYNVDETGIQFDMPPRYIWSKRGSGAKLSKGEKHSYRMTAVLAIRHDGTKLPILFVIKGQAGAVIESNEFQTYPPEHHYAMQNKAWMDGDVWEQYLWNVLAERIERPSLLVLDNFESHVSETSMATAELLGYTVCAPPPNATSHCQPLDVSIMAPFKRHLRDLWIAEDAVEGDINDDDWFSPSAKVKRITMIKRAAKAWDMITPEQVRGSFLKALPKPYCHGIPNCLSGDASGLHGVFRRHSSPINVFFLKLVAIDCSRRDEAIRTGSSNLDNE</sequence>
<feature type="domain" description="DDE-1" evidence="1">
    <location>
        <begin position="172"/>
        <end position="345"/>
    </location>
</feature>
<organism evidence="3 4">
    <name type="scientific">Aphanomyces stellatus</name>
    <dbReference type="NCBI Taxonomy" id="120398"/>
    <lineage>
        <taxon>Eukaryota</taxon>
        <taxon>Sar</taxon>
        <taxon>Stramenopiles</taxon>
        <taxon>Oomycota</taxon>
        <taxon>Saprolegniomycetes</taxon>
        <taxon>Saprolegniales</taxon>
        <taxon>Verrucalvaceae</taxon>
        <taxon>Aphanomyces</taxon>
    </lineage>
</organism>
<gene>
    <name evidence="3" type="primary">Aste57867_3639</name>
    <name evidence="2" type="ORF">As57867_003628</name>
    <name evidence="3" type="ORF">ASTE57867_3639</name>
</gene>
<name>A0A485KCH8_9STRA</name>
<evidence type="ECO:0000313" key="2">
    <source>
        <dbReference type="EMBL" id="KAF0714920.1"/>
    </source>
</evidence>
<evidence type="ECO:0000259" key="1">
    <source>
        <dbReference type="Pfam" id="PF03184"/>
    </source>
</evidence>
<accession>A0A485KCH8</accession>
<reference evidence="3 4" key="1">
    <citation type="submission" date="2019-03" db="EMBL/GenBank/DDBJ databases">
        <authorList>
            <person name="Gaulin E."/>
            <person name="Dumas B."/>
        </authorList>
    </citation>
    <scope>NUCLEOTIDE SEQUENCE [LARGE SCALE GENOMIC DNA]</scope>
    <source>
        <strain evidence="3">CBS 568.67</strain>
    </source>
</reference>
<dbReference type="PANTHER" id="PTHR19303:SF57">
    <property type="entry name" value="HTH CENPB-TYPE DOMAIN-CONTAINING PROTEIN"/>
    <property type="match status" value="1"/>
</dbReference>
<dbReference type="AlphaFoldDB" id="A0A485KCH8"/>
<dbReference type="EMBL" id="VJMH01000675">
    <property type="protein sequence ID" value="KAF0714920.1"/>
    <property type="molecule type" value="Genomic_DNA"/>
</dbReference>
<dbReference type="InterPro" id="IPR036397">
    <property type="entry name" value="RNaseH_sf"/>
</dbReference>
<dbReference type="OrthoDB" id="120801at2759"/>
<evidence type="ECO:0000313" key="4">
    <source>
        <dbReference type="Proteomes" id="UP000332933"/>
    </source>
</evidence>
<protein>
    <submittedName>
        <fullName evidence="3">Aste57867_3639 protein</fullName>
    </submittedName>
</protein>
<dbReference type="Proteomes" id="UP000332933">
    <property type="component" value="Unassembled WGS sequence"/>
</dbReference>
<proteinExistence type="predicted"/>
<dbReference type="InterPro" id="IPR050863">
    <property type="entry name" value="CenT-Element_Derived"/>
</dbReference>
<dbReference type="PANTHER" id="PTHR19303">
    <property type="entry name" value="TRANSPOSON"/>
    <property type="match status" value="1"/>
</dbReference>
<dbReference type="EMBL" id="CAADRA010000675">
    <property type="protein sequence ID" value="VFT80796.1"/>
    <property type="molecule type" value="Genomic_DNA"/>
</dbReference>
<dbReference type="GO" id="GO:0005634">
    <property type="term" value="C:nucleus"/>
    <property type="evidence" value="ECO:0007669"/>
    <property type="project" value="TreeGrafter"/>
</dbReference>
<dbReference type="Pfam" id="PF03184">
    <property type="entry name" value="DDE_1"/>
    <property type="match status" value="1"/>
</dbReference>
<dbReference type="GO" id="GO:0003677">
    <property type="term" value="F:DNA binding"/>
    <property type="evidence" value="ECO:0007669"/>
    <property type="project" value="TreeGrafter"/>
</dbReference>
<evidence type="ECO:0000313" key="3">
    <source>
        <dbReference type="EMBL" id="VFT80796.1"/>
    </source>
</evidence>
<reference evidence="2" key="2">
    <citation type="submission" date="2019-06" db="EMBL/GenBank/DDBJ databases">
        <title>Genomics analysis of Aphanomyces spp. identifies a new class of oomycete effector associated with host adaptation.</title>
        <authorList>
            <person name="Gaulin E."/>
        </authorList>
    </citation>
    <scope>NUCLEOTIDE SEQUENCE</scope>
    <source>
        <strain evidence="2">CBS 578.67</strain>
    </source>
</reference>
<dbReference type="InterPro" id="IPR004875">
    <property type="entry name" value="DDE_SF_endonuclease_dom"/>
</dbReference>
<keyword evidence="4" id="KW-1185">Reference proteome</keyword>
<dbReference type="Gene3D" id="3.30.420.10">
    <property type="entry name" value="Ribonuclease H-like superfamily/Ribonuclease H"/>
    <property type="match status" value="1"/>
</dbReference>